<organism evidence="2 3">
    <name type="scientific">Nannochloropsis gaditana</name>
    <dbReference type="NCBI Taxonomy" id="72520"/>
    <lineage>
        <taxon>Eukaryota</taxon>
        <taxon>Sar</taxon>
        <taxon>Stramenopiles</taxon>
        <taxon>Ochrophyta</taxon>
        <taxon>Eustigmatophyceae</taxon>
        <taxon>Eustigmatales</taxon>
        <taxon>Monodopsidaceae</taxon>
        <taxon>Nannochloropsis</taxon>
    </lineage>
</organism>
<sequence>MVMALGMSPVEGLHMYFTTGKHLGDVMCGFDVDLIILPARGREGREEPVRRLRGRGKNQGQRGDKRREMLPLKSKQTVSRLT</sequence>
<keyword evidence="3" id="KW-1185">Reference proteome</keyword>
<proteinExistence type="predicted"/>
<dbReference type="EMBL" id="AZIL01002667">
    <property type="protein sequence ID" value="EWM21067.1"/>
    <property type="molecule type" value="Genomic_DNA"/>
</dbReference>
<comment type="caution">
    <text evidence="2">The sequence shown here is derived from an EMBL/GenBank/DDBJ whole genome shotgun (WGS) entry which is preliminary data.</text>
</comment>
<protein>
    <submittedName>
        <fullName evidence="2">Uncharacterized protein</fullName>
    </submittedName>
</protein>
<dbReference type="Proteomes" id="UP000019335">
    <property type="component" value="Unassembled WGS sequence"/>
</dbReference>
<evidence type="ECO:0000256" key="1">
    <source>
        <dbReference type="SAM" id="MobiDB-lite"/>
    </source>
</evidence>
<accession>W7T2V3</accession>
<evidence type="ECO:0000313" key="2">
    <source>
        <dbReference type="EMBL" id="EWM21067.1"/>
    </source>
</evidence>
<dbReference type="AlphaFoldDB" id="W7T2V3"/>
<evidence type="ECO:0000313" key="3">
    <source>
        <dbReference type="Proteomes" id="UP000019335"/>
    </source>
</evidence>
<feature type="region of interest" description="Disordered" evidence="1">
    <location>
        <begin position="43"/>
        <end position="82"/>
    </location>
</feature>
<gene>
    <name evidence="2" type="ORF">Naga_102839g1</name>
</gene>
<reference evidence="2 3" key="1">
    <citation type="journal article" date="2014" name="Mol. Plant">
        <title>Chromosome Scale Genome Assembly and Transcriptome Profiling of Nannochloropsis gaditana in Nitrogen Depletion.</title>
        <authorList>
            <person name="Corteggiani Carpinelli E."/>
            <person name="Telatin A."/>
            <person name="Vitulo N."/>
            <person name="Forcato C."/>
            <person name="D'Angelo M."/>
            <person name="Schiavon R."/>
            <person name="Vezzi A."/>
            <person name="Giacometti G.M."/>
            <person name="Morosinotto T."/>
            <person name="Valle G."/>
        </authorList>
    </citation>
    <scope>NUCLEOTIDE SEQUENCE [LARGE SCALE GENOMIC DNA]</scope>
    <source>
        <strain evidence="2 3">B-31</strain>
    </source>
</reference>
<name>W7T2V3_9STRA</name>